<evidence type="ECO:0008006" key="4">
    <source>
        <dbReference type="Google" id="ProtNLM"/>
    </source>
</evidence>
<sequence length="183" mass="21245">MKIKLLLAAFVVLFITSCQEQPQLIKVKGRYSLELPASFSLATNLNDHASLQYQDINSDFYVIVLDEDKRDVHYNFTENDMGYTTDFKGYCNYLTESLNEGTEFDTILKLKPLKINKRAAATASITGTIDSIPVYWKLAYVEGKNYYYQIITWTHADNREKHDVQMEKIVQSFKETDKSKKRK</sequence>
<dbReference type="PROSITE" id="PS51257">
    <property type="entry name" value="PROKAR_LIPOPROTEIN"/>
    <property type="match status" value="1"/>
</dbReference>
<comment type="caution">
    <text evidence="2">The sequence shown here is derived from an EMBL/GenBank/DDBJ whole genome shotgun (WGS) entry which is preliminary data.</text>
</comment>
<name>A0A0A2MIZ5_9FLAO</name>
<keyword evidence="1" id="KW-0732">Signal</keyword>
<organism evidence="2 3">
    <name type="scientific">Flavobacterium subsaxonicum WB 4.1-42 = DSM 21790</name>
    <dbReference type="NCBI Taxonomy" id="1121898"/>
    <lineage>
        <taxon>Bacteria</taxon>
        <taxon>Pseudomonadati</taxon>
        <taxon>Bacteroidota</taxon>
        <taxon>Flavobacteriia</taxon>
        <taxon>Flavobacteriales</taxon>
        <taxon>Flavobacteriaceae</taxon>
        <taxon>Flavobacterium</taxon>
    </lineage>
</organism>
<evidence type="ECO:0000256" key="1">
    <source>
        <dbReference type="SAM" id="SignalP"/>
    </source>
</evidence>
<feature type="signal peptide" evidence="1">
    <location>
        <begin position="1"/>
        <end position="20"/>
    </location>
</feature>
<dbReference type="OrthoDB" id="1151021at2"/>
<dbReference type="Proteomes" id="UP000030111">
    <property type="component" value="Unassembled WGS sequence"/>
</dbReference>
<reference evidence="2 3" key="1">
    <citation type="submission" date="2013-09" db="EMBL/GenBank/DDBJ databases">
        <authorList>
            <person name="Zeng Z."/>
            <person name="Chen C."/>
        </authorList>
    </citation>
    <scope>NUCLEOTIDE SEQUENCE [LARGE SCALE GENOMIC DNA]</scope>
    <source>
        <strain evidence="2 3">WB 4.1-42</strain>
    </source>
</reference>
<accession>A0A0A2MIZ5</accession>
<dbReference type="Gene3D" id="3.40.1000.10">
    <property type="entry name" value="Mog1/PsbP, alpha/beta/alpha sandwich"/>
    <property type="match status" value="1"/>
</dbReference>
<dbReference type="RefSeq" id="WP_026991047.1">
    <property type="nucleotide sequence ID" value="NZ_AUGP01000025.1"/>
</dbReference>
<proteinExistence type="predicted"/>
<dbReference type="STRING" id="1121898.GCA_000422725_02866"/>
<feature type="chain" id="PRO_5001992256" description="Lipoprotein" evidence="1">
    <location>
        <begin position="21"/>
        <end position="183"/>
    </location>
</feature>
<gene>
    <name evidence="2" type="ORF">Q766_13910</name>
</gene>
<dbReference type="AlphaFoldDB" id="A0A0A2MIZ5"/>
<dbReference type="eggNOG" id="COG4969">
    <property type="taxonomic scope" value="Bacteria"/>
</dbReference>
<evidence type="ECO:0000313" key="2">
    <source>
        <dbReference type="EMBL" id="KGO92249.1"/>
    </source>
</evidence>
<dbReference type="EMBL" id="JRLY01000011">
    <property type="protein sequence ID" value="KGO92249.1"/>
    <property type="molecule type" value="Genomic_DNA"/>
</dbReference>
<protein>
    <recommendedName>
        <fullName evidence="4">Lipoprotein</fullName>
    </recommendedName>
</protein>
<evidence type="ECO:0000313" key="3">
    <source>
        <dbReference type="Proteomes" id="UP000030111"/>
    </source>
</evidence>
<keyword evidence="3" id="KW-1185">Reference proteome</keyword>